<evidence type="ECO:0000313" key="9">
    <source>
        <dbReference type="EMBL" id="TQL63285.1"/>
    </source>
</evidence>
<keyword evidence="10" id="KW-1185">Reference proteome</keyword>
<dbReference type="Pfam" id="PF01757">
    <property type="entry name" value="Acyl_transf_3"/>
    <property type="match status" value="1"/>
</dbReference>
<feature type="transmembrane region" description="Helical" evidence="7">
    <location>
        <begin position="204"/>
        <end position="223"/>
    </location>
</feature>
<dbReference type="GO" id="GO:0005886">
    <property type="term" value="C:plasma membrane"/>
    <property type="evidence" value="ECO:0007669"/>
    <property type="project" value="UniProtKB-SubCell"/>
</dbReference>
<feature type="domain" description="Acyltransferase 3" evidence="8">
    <location>
        <begin position="1"/>
        <end position="286"/>
    </location>
</feature>
<dbReference type="GO" id="GO:0016413">
    <property type="term" value="F:O-acetyltransferase activity"/>
    <property type="evidence" value="ECO:0007669"/>
    <property type="project" value="TreeGrafter"/>
</dbReference>
<dbReference type="PANTHER" id="PTHR40074">
    <property type="entry name" value="O-ACETYLTRANSFERASE WECH"/>
    <property type="match status" value="1"/>
</dbReference>
<evidence type="ECO:0000256" key="5">
    <source>
        <dbReference type="ARBA" id="ARBA00022989"/>
    </source>
</evidence>
<keyword evidence="5 7" id="KW-1133">Transmembrane helix</keyword>
<keyword evidence="9" id="KW-0808">Transferase</keyword>
<feature type="transmembrane region" description="Helical" evidence="7">
    <location>
        <begin position="244"/>
        <end position="262"/>
    </location>
</feature>
<evidence type="ECO:0000256" key="2">
    <source>
        <dbReference type="ARBA" id="ARBA00007400"/>
    </source>
</evidence>
<evidence type="ECO:0000256" key="1">
    <source>
        <dbReference type="ARBA" id="ARBA00004651"/>
    </source>
</evidence>
<comment type="subcellular location">
    <subcellularLocation>
        <location evidence="1">Cell membrane</location>
        <topology evidence="1">Multi-pass membrane protein</topology>
    </subcellularLocation>
</comment>
<dbReference type="Proteomes" id="UP000316196">
    <property type="component" value="Unassembled WGS sequence"/>
</dbReference>
<name>A0A542ZSF4_9ACTN</name>
<keyword evidence="4 7" id="KW-0812">Transmembrane</keyword>
<accession>A0A542ZSF4</accession>
<dbReference type="GO" id="GO:0009246">
    <property type="term" value="P:enterobacterial common antigen biosynthetic process"/>
    <property type="evidence" value="ECO:0007669"/>
    <property type="project" value="TreeGrafter"/>
</dbReference>
<comment type="caution">
    <text evidence="9">The sequence shown here is derived from an EMBL/GenBank/DDBJ whole genome shotgun (WGS) entry which is preliminary data.</text>
</comment>
<keyword evidence="6 7" id="KW-0472">Membrane</keyword>
<sequence>MRGVAVVLVLLGHAAALPVAYAGRVDMEWIRDLNGVIEPYRIPSLLVLSGLLLPQSLSKPLGTFYWGKIRHIAWPYLVWMCMFALVPGISYLLVYPQFWLGDYGNSLWFLVVLFFCYLTAPVIHLLRIPWWVLAVVSWMACFAFAPLEPVWERQLWWSGFFYAGAAFRPRLETWQERPAQVGGLLGAGALGWALWVAVGEQPVSLTPLAVLGSLIGVALLIWLTPRIESWTPMRWAAHFGRRSIVVYVAHYPFMFALMPTVAGWGASAAVTFAVLSVATLVFIVVLLAVEPHVRFLFVLPNPGRVTPAGHRR</sequence>
<proteinExistence type="inferred from homology"/>
<evidence type="ECO:0000256" key="7">
    <source>
        <dbReference type="SAM" id="Phobius"/>
    </source>
</evidence>
<feature type="transmembrane region" description="Helical" evidence="7">
    <location>
        <begin position="73"/>
        <end position="94"/>
    </location>
</feature>
<comment type="similarity">
    <text evidence="2">Belongs to the acyltransferase 3 family.</text>
</comment>
<feature type="transmembrane region" description="Helical" evidence="7">
    <location>
        <begin position="268"/>
        <end position="289"/>
    </location>
</feature>
<protein>
    <submittedName>
        <fullName evidence="9">Fucose 4-O-acetylase-like acetyltransferase</fullName>
    </submittedName>
</protein>
<organism evidence="9 10">
    <name type="scientific">Propioniferax innocua</name>
    <dbReference type="NCBI Taxonomy" id="1753"/>
    <lineage>
        <taxon>Bacteria</taxon>
        <taxon>Bacillati</taxon>
        <taxon>Actinomycetota</taxon>
        <taxon>Actinomycetes</taxon>
        <taxon>Propionibacteriales</taxon>
        <taxon>Propionibacteriaceae</taxon>
        <taxon>Propioniferax</taxon>
    </lineage>
</organism>
<dbReference type="EMBL" id="VFOR01000001">
    <property type="protein sequence ID" value="TQL63285.1"/>
    <property type="molecule type" value="Genomic_DNA"/>
</dbReference>
<dbReference type="InterPro" id="IPR002656">
    <property type="entry name" value="Acyl_transf_3_dom"/>
</dbReference>
<dbReference type="AlphaFoldDB" id="A0A542ZSF4"/>
<evidence type="ECO:0000256" key="4">
    <source>
        <dbReference type="ARBA" id="ARBA00022692"/>
    </source>
</evidence>
<dbReference type="PANTHER" id="PTHR40074:SF2">
    <property type="entry name" value="O-ACETYLTRANSFERASE WECH"/>
    <property type="match status" value="1"/>
</dbReference>
<gene>
    <name evidence="9" type="ORF">FB460_1087</name>
</gene>
<evidence type="ECO:0000256" key="6">
    <source>
        <dbReference type="ARBA" id="ARBA00023136"/>
    </source>
</evidence>
<feature type="transmembrane region" description="Helical" evidence="7">
    <location>
        <begin position="130"/>
        <end position="147"/>
    </location>
</feature>
<reference evidence="9 10" key="1">
    <citation type="submission" date="2019-06" db="EMBL/GenBank/DDBJ databases">
        <title>Sequencing the genomes of 1000 actinobacteria strains.</title>
        <authorList>
            <person name="Klenk H.-P."/>
        </authorList>
    </citation>
    <scope>NUCLEOTIDE SEQUENCE [LARGE SCALE GENOMIC DNA]</scope>
    <source>
        <strain evidence="9 10">DSM 8251</strain>
    </source>
</reference>
<evidence type="ECO:0000313" key="10">
    <source>
        <dbReference type="Proteomes" id="UP000316196"/>
    </source>
</evidence>
<evidence type="ECO:0000259" key="8">
    <source>
        <dbReference type="Pfam" id="PF01757"/>
    </source>
</evidence>
<keyword evidence="3" id="KW-1003">Cell membrane</keyword>
<evidence type="ECO:0000256" key="3">
    <source>
        <dbReference type="ARBA" id="ARBA00022475"/>
    </source>
</evidence>
<feature type="transmembrane region" description="Helical" evidence="7">
    <location>
        <begin position="106"/>
        <end position="123"/>
    </location>
</feature>